<keyword evidence="1" id="KW-0863">Zinc-finger</keyword>
<evidence type="ECO:0000259" key="3">
    <source>
        <dbReference type="PROSITE" id="PS50157"/>
    </source>
</evidence>
<evidence type="ECO:0000313" key="5">
    <source>
        <dbReference type="Proteomes" id="UP001367676"/>
    </source>
</evidence>
<feature type="compositionally biased region" description="Low complexity" evidence="2">
    <location>
        <begin position="391"/>
        <end position="405"/>
    </location>
</feature>
<feature type="region of interest" description="Disordered" evidence="2">
    <location>
        <begin position="1003"/>
        <end position="1030"/>
    </location>
</feature>
<feature type="compositionally biased region" description="Low complexity" evidence="2">
    <location>
        <begin position="908"/>
        <end position="917"/>
    </location>
</feature>
<feature type="compositionally biased region" description="Low complexity" evidence="2">
    <location>
        <begin position="1064"/>
        <end position="1088"/>
    </location>
</feature>
<feature type="compositionally biased region" description="Basic and acidic residues" evidence="2">
    <location>
        <begin position="928"/>
        <end position="941"/>
    </location>
</feature>
<dbReference type="EMBL" id="JBBCAQ010000022">
    <property type="protein sequence ID" value="KAK7591066.1"/>
    <property type="molecule type" value="Genomic_DNA"/>
</dbReference>
<feature type="compositionally biased region" description="Polar residues" evidence="2">
    <location>
        <begin position="317"/>
        <end position="327"/>
    </location>
</feature>
<feature type="region of interest" description="Disordered" evidence="2">
    <location>
        <begin position="107"/>
        <end position="224"/>
    </location>
</feature>
<evidence type="ECO:0000313" key="4">
    <source>
        <dbReference type="EMBL" id="KAK7591066.1"/>
    </source>
</evidence>
<keyword evidence="1" id="KW-0862">Zinc</keyword>
<dbReference type="GO" id="GO:0006357">
    <property type="term" value="P:regulation of transcription by RNA polymerase II"/>
    <property type="evidence" value="ECO:0007669"/>
    <property type="project" value="TreeGrafter"/>
</dbReference>
<feature type="compositionally biased region" description="Basic and acidic residues" evidence="2">
    <location>
        <begin position="699"/>
        <end position="708"/>
    </location>
</feature>
<dbReference type="Proteomes" id="UP001367676">
    <property type="component" value="Unassembled WGS sequence"/>
</dbReference>
<reference evidence="4 5" key="1">
    <citation type="submission" date="2024-03" db="EMBL/GenBank/DDBJ databases">
        <title>Adaptation during the transition from Ophiocordyceps entomopathogen to insect associate is accompanied by gene loss and intensified selection.</title>
        <authorList>
            <person name="Ward C.M."/>
            <person name="Onetto C.A."/>
            <person name="Borneman A.R."/>
        </authorList>
    </citation>
    <scope>NUCLEOTIDE SEQUENCE [LARGE SCALE GENOMIC DNA]</scope>
    <source>
        <strain evidence="4">AWRI1</strain>
        <tissue evidence="4">Single Adult Female</tissue>
    </source>
</reference>
<feature type="region of interest" description="Disordered" evidence="2">
    <location>
        <begin position="624"/>
        <end position="665"/>
    </location>
</feature>
<feature type="compositionally biased region" description="Polar residues" evidence="2">
    <location>
        <begin position="131"/>
        <end position="140"/>
    </location>
</feature>
<evidence type="ECO:0000256" key="1">
    <source>
        <dbReference type="PROSITE-ProRule" id="PRU00042"/>
    </source>
</evidence>
<dbReference type="AlphaFoldDB" id="A0AAN9TXE2"/>
<keyword evidence="1" id="KW-0479">Metal-binding</keyword>
<evidence type="ECO:0000256" key="2">
    <source>
        <dbReference type="SAM" id="MobiDB-lite"/>
    </source>
</evidence>
<organism evidence="4 5">
    <name type="scientific">Parthenolecanium corni</name>
    <dbReference type="NCBI Taxonomy" id="536013"/>
    <lineage>
        <taxon>Eukaryota</taxon>
        <taxon>Metazoa</taxon>
        <taxon>Ecdysozoa</taxon>
        <taxon>Arthropoda</taxon>
        <taxon>Hexapoda</taxon>
        <taxon>Insecta</taxon>
        <taxon>Pterygota</taxon>
        <taxon>Neoptera</taxon>
        <taxon>Paraneoptera</taxon>
        <taxon>Hemiptera</taxon>
        <taxon>Sternorrhyncha</taxon>
        <taxon>Coccoidea</taxon>
        <taxon>Coccidae</taxon>
        <taxon>Parthenolecanium</taxon>
    </lineage>
</organism>
<feature type="compositionally biased region" description="Low complexity" evidence="2">
    <location>
        <begin position="142"/>
        <end position="151"/>
    </location>
</feature>
<feature type="compositionally biased region" description="Low complexity" evidence="2">
    <location>
        <begin position="766"/>
        <end position="851"/>
    </location>
</feature>
<sequence length="1170" mass="126252">MDVDGILEWIEFTKRRILCKCEAVSSGGIILYAKVETKDACVGTSISTMTEPDCLGPCEPGTSVTLEGIVWHETEGVLVVNVTWRGKTYVGTLLDCTRHDWAPPRFCDSPTSDLDARLPKGRAKRGRAATNDLSNFTETRSSVHSKLRSSSNGSQKGTRKGLSNSPTPFVPPRPESGGTKRKSRPADDESPSPQQANCKKSKPASQSTTASSTPVSPPSNSSPVFYECPETNCCKKYRHINGLKYHQSHAHGGCAADDDDVAKESGSMSENEELPSPIDQQSIKSERKDENSESEPATPVSELPAVAGSLLNHPGSPHNQQSASSAASLMPELEPPPVPVEPSPPPVDNKTVVKPGVLRYGIPAGLEDPIATSTSTLTVAKAAPPLGTSATSTLPGLRPPTTTTSALVPSPMPLTSSAPVQTHSMTSPSPPSIAQQSAIPLSPSQGTQPGLLPHAFSTSQHLQSTPTQQPTPPLSAQSVQSLPLNPTPSPKLPHFKVKPASALLQDDKSKEKVAAASKLQVHQQRKKSRKSPGGSPHSHHSSSEQSAQFKIDNSSREEVRSPAYSDISDDGAPVLEAEVSDAKKAPLPLDKKSMEVSGGAQSPHAMQHYNNMYAFYAQPPFLVPSVQPDTNKPKDDKLQDGGKMGGLAGVASAEKELKKESEMAPAQKLMPSHYFPYDYVTGYGYANYPLSMVSQSSAGEKDIKDENSKSPGPTDLVKQPSGGMHASQNISQYSSPSSALAKTKIDQPSKMANEPYSNIKDRSDARSPLSSSSYLQVRQQQQQHMQMQHQQQQQQQQQQMHQQQIQQHLQLQAHAAQSSSLHHQQSQQQQQMQQQMLQQQAQQAHHLASSHQSHDDMRRYFGNMFPEQQQPQQQQQPQRRKDTMAQQPPQQHSSHAEAPLKATPPPNSVSAKAPSSSAKHKEKQQQQIDDKKEEKAVKQEGVKPTMETQGPPPPPTSSYYFPSHYLQAPYHSPIAFDQAHMYRGMSPMMVPAGPYGNSPYLHHPGQIHPQMSRYHAPEDLSRPPSGSSSKALDMLHQASQYYPSSHKIHELQERAIKSPTPKVSTANASSATAPNGQPQALSAAQLAPTSGPDRLSASGGAQGAKNSAIDGKDSRSPPPQRHVHTHHHTHVGLGYPLLPGQYPAPYQAAVLASEQAAGVASTGSNPYSPK</sequence>
<dbReference type="InterPro" id="IPR013087">
    <property type="entry name" value="Znf_C2H2_type"/>
</dbReference>
<feature type="compositionally biased region" description="Polar residues" evidence="2">
    <location>
        <begin position="413"/>
        <end position="426"/>
    </location>
</feature>
<proteinExistence type="predicted"/>
<accession>A0AAN9TXE2</accession>
<feature type="compositionally biased region" description="Low complexity" evidence="2">
    <location>
        <begin position="203"/>
        <end position="224"/>
    </location>
</feature>
<feature type="compositionally biased region" description="Low complexity" evidence="2">
    <location>
        <begin position="727"/>
        <end position="738"/>
    </location>
</feature>
<dbReference type="PANTHER" id="PTHR21564:SF5">
    <property type="entry name" value="SCRIBBLER, ISOFORM J"/>
    <property type="match status" value="1"/>
</dbReference>
<gene>
    <name evidence="4" type="ORF">V9T40_002679</name>
</gene>
<feature type="compositionally biased region" description="Basic and acidic residues" evidence="2">
    <location>
        <begin position="580"/>
        <end position="594"/>
    </location>
</feature>
<feature type="region of interest" description="Disordered" evidence="2">
    <location>
        <begin position="248"/>
        <end position="352"/>
    </location>
</feature>
<dbReference type="PANTHER" id="PTHR21564">
    <property type="entry name" value="BRAKELESS PROTEIN"/>
    <property type="match status" value="1"/>
</dbReference>
<protein>
    <recommendedName>
        <fullName evidence="3">C2H2-type domain-containing protein</fullName>
    </recommendedName>
</protein>
<feature type="compositionally biased region" description="Basic and acidic residues" evidence="2">
    <location>
        <begin position="653"/>
        <end position="662"/>
    </location>
</feature>
<feature type="region of interest" description="Disordered" evidence="2">
    <location>
        <begin position="379"/>
        <end position="603"/>
    </location>
</feature>
<dbReference type="PROSITE" id="PS00028">
    <property type="entry name" value="ZINC_FINGER_C2H2_1"/>
    <property type="match status" value="1"/>
</dbReference>
<feature type="compositionally biased region" description="Basic and acidic residues" evidence="2">
    <location>
        <begin position="631"/>
        <end position="640"/>
    </location>
</feature>
<dbReference type="InterPro" id="IPR040010">
    <property type="entry name" value="ZN608/ZN609"/>
</dbReference>
<feature type="region of interest" description="Disordered" evidence="2">
    <location>
        <begin position="1056"/>
        <end position="1138"/>
    </location>
</feature>
<dbReference type="PROSITE" id="PS50157">
    <property type="entry name" value="ZINC_FINGER_C2H2_2"/>
    <property type="match status" value="1"/>
</dbReference>
<feature type="compositionally biased region" description="Pro residues" evidence="2">
    <location>
        <begin position="333"/>
        <end position="347"/>
    </location>
</feature>
<comment type="caution">
    <text evidence="4">The sequence shown here is derived from an EMBL/GenBank/DDBJ whole genome shotgun (WGS) entry which is preliminary data.</text>
</comment>
<feature type="compositionally biased region" description="Low complexity" evidence="2">
    <location>
        <begin position="457"/>
        <end position="468"/>
    </location>
</feature>
<feature type="compositionally biased region" description="Basic residues" evidence="2">
    <location>
        <begin position="1121"/>
        <end position="1130"/>
    </location>
</feature>
<feature type="compositionally biased region" description="Polar residues" evidence="2">
    <location>
        <begin position="152"/>
        <end position="167"/>
    </location>
</feature>
<name>A0AAN9TXE2_9HEMI</name>
<dbReference type="GO" id="GO:0005634">
    <property type="term" value="C:nucleus"/>
    <property type="evidence" value="ECO:0007669"/>
    <property type="project" value="TreeGrafter"/>
</dbReference>
<feature type="compositionally biased region" description="Polar residues" evidence="2">
    <location>
        <begin position="884"/>
        <end position="893"/>
    </location>
</feature>
<feature type="domain" description="C2H2-type" evidence="3">
    <location>
        <begin position="226"/>
        <end position="256"/>
    </location>
</feature>
<dbReference type="GO" id="GO:0008270">
    <property type="term" value="F:zinc ion binding"/>
    <property type="evidence" value="ECO:0007669"/>
    <property type="project" value="UniProtKB-KW"/>
</dbReference>
<feature type="compositionally biased region" description="Low complexity" evidence="2">
    <location>
        <begin position="868"/>
        <end position="877"/>
    </location>
</feature>
<feature type="region of interest" description="Disordered" evidence="2">
    <location>
        <begin position="695"/>
        <end position="960"/>
    </location>
</feature>
<keyword evidence="5" id="KW-1185">Reference proteome</keyword>